<evidence type="ECO:0000313" key="3">
    <source>
        <dbReference type="Proteomes" id="UP000663570"/>
    </source>
</evidence>
<gene>
    <name evidence="2" type="ORF">JY500_08420</name>
</gene>
<dbReference type="Gene3D" id="3.40.630.30">
    <property type="match status" value="1"/>
</dbReference>
<dbReference type="Proteomes" id="UP000663570">
    <property type="component" value="Chromosome"/>
</dbReference>
<dbReference type="PROSITE" id="PS51186">
    <property type="entry name" value="GNAT"/>
    <property type="match status" value="1"/>
</dbReference>
<sequence length="129" mass="14388">MTRENAISEARLSELGITVASWGEQVASGALLGYVFEPVERVAGYCFGDVSTGEIVVLALRPEFEGRGVGRALLHHTMLSLQILGHVRLFLGCSNRPEVRSFGFYRHLGWRPTGRVDKYGDQELEYRFG</sequence>
<keyword evidence="3" id="KW-1185">Reference proteome</keyword>
<name>A0ABX7MB42_9RHOO</name>
<proteinExistence type="predicted"/>
<organism evidence="2 3">
    <name type="scientific">Niveibacterium microcysteis</name>
    <dbReference type="NCBI Taxonomy" id="2811415"/>
    <lineage>
        <taxon>Bacteria</taxon>
        <taxon>Pseudomonadati</taxon>
        <taxon>Pseudomonadota</taxon>
        <taxon>Betaproteobacteria</taxon>
        <taxon>Rhodocyclales</taxon>
        <taxon>Rhodocyclaceae</taxon>
        <taxon>Niveibacterium</taxon>
    </lineage>
</organism>
<feature type="domain" description="N-acetyltransferase" evidence="1">
    <location>
        <begin position="1"/>
        <end position="129"/>
    </location>
</feature>
<dbReference type="RefSeq" id="WP_206256012.1">
    <property type="nucleotide sequence ID" value="NZ_CP071060.1"/>
</dbReference>
<dbReference type="SUPFAM" id="SSF55729">
    <property type="entry name" value="Acyl-CoA N-acyltransferases (Nat)"/>
    <property type="match status" value="1"/>
</dbReference>
<dbReference type="InterPro" id="IPR016181">
    <property type="entry name" value="Acyl_CoA_acyltransferase"/>
</dbReference>
<dbReference type="CDD" id="cd04301">
    <property type="entry name" value="NAT_SF"/>
    <property type="match status" value="1"/>
</dbReference>
<dbReference type="EMBL" id="CP071060">
    <property type="protein sequence ID" value="QSI78614.1"/>
    <property type="molecule type" value="Genomic_DNA"/>
</dbReference>
<accession>A0ABX7MB42</accession>
<evidence type="ECO:0000313" key="2">
    <source>
        <dbReference type="EMBL" id="QSI78614.1"/>
    </source>
</evidence>
<evidence type="ECO:0000259" key="1">
    <source>
        <dbReference type="PROSITE" id="PS51186"/>
    </source>
</evidence>
<protein>
    <submittedName>
        <fullName evidence="2">GNAT family N-acetyltransferase</fullName>
    </submittedName>
</protein>
<dbReference type="InterPro" id="IPR000182">
    <property type="entry name" value="GNAT_dom"/>
</dbReference>
<dbReference type="Pfam" id="PF13508">
    <property type="entry name" value="Acetyltransf_7"/>
    <property type="match status" value="1"/>
</dbReference>
<reference evidence="2 3" key="1">
    <citation type="submission" date="2021-02" db="EMBL/GenBank/DDBJ databases">
        <title>Niveibacterium changnyeongensis HC41.</title>
        <authorList>
            <person name="Kang M."/>
        </authorList>
    </citation>
    <scope>NUCLEOTIDE SEQUENCE [LARGE SCALE GENOMIC DNA]</scope>
    <source>
        <strain evidence="2 3">HC41</strain>
    </source>
</reference>